<dbReference type="NCBIfam" id="NF003013">
    <property type="entry name" value="PRK03846.1"/>
    <property type="match status" value="1"/>
</dbReference>
<organism evidence="19 20">
    <name type="scientific">Aedes aegypti</name>
    <name type="common">Yellowfever mosquito</name>
    <name type="synonym">Culex aegypti</name>
    <dbReference type="NCBI Taxonomy" id="7159"/>
    <lineage>
        <taxon>Eukaryota</taxon>
        <taxon>Metazoa</taxon>
        <taxon>Ecdysozoa</taxon>
        <taxon>Arthropoda</taxon>
        <taxon>Hexapoda</taxon>
        <taxon>Insecta</taxon>
        <taxon>Pterygota</taxon>
        <taxon>Neoptera</taxon>
        <taxon>Endopterygota</taxon>
        <taxon>Diptera</taxon>
        <taxon>Nematocera</taxon>
        <taxon>Culicoidea</taxon>
        <taxon>Culicidae</taxon>
        <taxon>Culicinae</taxon>
        <taxon>Aedini</taxon>
        <taxon>Aedes</taxon>
        <taxon>Stegomyia</taxon>
    </lineage>
</organism>
<feature type="domain" description="ATP-sulfurylase PUA-like" evidence="18">
    <location>
        <begin position="263"/>
        <end position="418"/>
    </location>
</feature>
<dbReference type="HAMAP" id="MF_00065">
    <property type="entry name" value="Adenylyl_sulf_kinase"/>
    <property type="match status" value="1"/>
</dbReference>
<accession>A0A6I8TCG6</accession>
<evidence type="ECO:0000313" key="20">
    <source>
        <dbReference type="Proteomes" id="UP000008820"/>
    </source>
</evidence>
<keyword evidence="13" id="KW-0809">Transit peptide</keyword>
<dbReference type="Pfam" id="PF14306">
    <property type="entry name" value="PUA_2"/>
    <property type="match status" value="1"/>
</dbReference>
<keyword evidence="12" id="KW-0067">ATP-binding</keyword>
<feature type="domain" description="Sulphate adenylyltransferase catalytic" evidence="17">
    <location>
        <begin position="427"/>
        <end position="653"/>
    </location>
</feature>
<evidence type="ECO:0000256" key="3">
    <source>
        <dbReference type="ARBA" id="ARBA00005050"/>
    </source>
</evidence>
<dbReference type="SUPFAM" id="SSF88697">
    <property type="entry name" value="PUA domain-like"/>
    <property type="match status" value="1"/>
</dbReference>
<keyword evidence="9" id="KW-0548">Nucleotidyltransferase</keyword>
<evidence type="ECO:0000256" key="15">
    <source>
        <dbReference type="ARBA" id="ARBA00049370"/>
    </source>
</evidence>
<dbReference type="GO" id="GO:0000103">
    <property type="term" value="P:sulfate assimilation"/>
    <property type="evidence" value="ECO:0007669"/>
    <property type="project" value="UniProtKB-UniPathway"/>
</dbReference>
<dbReference type="SUPFAM" id="SSF52540">
    <property type="entry name" value="P-loop containing nucleoside triphosphate hydrolases"/>
    <property type="match status" value="1"/>
</dbReference>
<proteinExistence type="inferred from homology"/>
<keyword evidence="7" id="KW-0934">Plastid</keyword>
<dbReference type="InterPro" id="IPR027417">
    <property type="entry name" value="P-loop_NTPase"/>
</dbReference>
<dbReference type="Gene3D" id="3.40.50.620">
    <property type="entry name" value="HUPs"/>
    <property type="match status" value="1"/>
</dbReference>
<evidence type="ECO:0000259" key="17">
    <source>
        <dbReference type="Pfam" id="PF01747"/>
    </source>
</evidence>
<evidence type="ECO:0000259" key="18">
    <source>
        <dbReference type="Pfam" id="PF14306"/>
    </source>
</evidence>
<dbReference type="GO" id="GO:0004781">
    <property type="term" value="F:sulfate adenylyltransferase (ATP) activity"/>
    <property type="evidence" value="ECO:0007669"/>
    <property type="project" value="UniProtKB-EC"/>
</dbReference>
<reference evidence="19 20" key="1">
    <citation type="submission" date="2017-06" db="EMBL/GenBank/DDBJ databases">
        <title>Aedes aegypti genome working group (AGWG) sequencing and assembly.</title>
        <authorList>
            <consortium name="Aedes aegypti Genome Working Group (AGWG)"/>
            <person name="Matthews B.J."/>
        </authorList>
    </citation>
    <scope>NUCLEOTIDE SEQUENCE [LARGE SCALE GENOMIC DNA]</scope>
    <source>
        <strain evidence="19 20">LVP_AGWG</strain>
    </source>
</reference>
<dbReference type="PANTHER" id="PTHR11055">
    <property type="entry name" value="BIFUNCTIONAL 3'-PHOSPHOADENOSINE 5'-PHOSPHOSULFATE SYNTHASE"/>
    <property type="match status" value="1"/>
</dbReference>
<dbReference type="InterPro" id="IPR014729">
    <property type="entry name" value="Rossmann-like_a/b/a_fold"/>
</dbReference>
<evidence type="ECO:0000256" key="11">
    <source>
        <dbReference type="ARBA" id="ARBA00022777"/>
    </source>
</evidence>
<keyword evidence="8" id="KW-0808">Transferase</keyword>
<dbReference type="FunFam" id="3.40.50.620:FF:000006">
    <property type="entry name" value="bifunctional 3'-phosphoadenosine 5'-phosphosulfate synthase 1"/>
    <property type="match status" value="1"/>
</dbReference>
<gene>
    <name evidence="19" type="primary">5566724</name>
</gene>
<dbReference type="NCBIfam" id="TIGR00339">
    <property type="entry name" value="sopT"/>
    <property type="match status" value="1"/>
</dbReference>
<sequence length="662" mass="74640">MFVKRRKVANSNNNVILNNVNYENNGNGQVVKSRCGKHKDCNGGTSECLQVATNVTEQKHNVTREVRGNNLGLCRGFRGCTVWLTGLSGAGKTSIAFELEAFLVSKGIPAYGLDGDNIRTGLNKNLGFSQTDREENIRRVAEVAKLFADSGVVSICSFVSPFAEDREMARRIHKDADLKFFEIHVDTPLEVCESRDVKGLYKKAREGAIKGFTGVTQAYEAPENPDLSVPTEGLTIKQSTFKVIKLLEDENIIPKFIKDDEPIPELFVPDDLKASLEAEAKTLPSIQITTVELQWLQVLAEGWAHPLKGFMREKEYLQALHFNCMLSEDETMRENQSIPIVLSVNDDDKNRLEGVSALSLSYDGRLVAIMRKPEFYFQRKEERCARQFGTSNANHPYIKMIMESGQYLVGGEIEVLERIRWNDGMDNYRLTPNELRQKFQDINADAIFAFQLRNPIHNGHALLMSDCRRQLLERGFKNPVLLLHPLGGWTKDDDVPLPVRMAQHQAVLDSGVLKREHIILAIFPSPMMYAGPTEVQWHAKSRMNAGANFYIVGRDPAGMPHPDKEMYPDGNLYDGTHGARVLKMAPGLDNIEILPFRVAAYDKSVSQMAFFDPNRKDDFDFISGTRMRTLARNGQNPPNGFMEPKAWKILSEYYQSLKSGDN</sequence>
<dbReference type="UniPathway" id="UPA00097"/>
<comment type="pathway">
    <text evidence="3">Sulfur metabolism; sulfate assimilation.</text>
</comment>
<evidence type="ECO:0000256" key="8">
    <source>
        <dbReference type="ARBA" id="ARBA00022679"/>
    </source>
</evidence>
<dbReference type="Gene3D" id="3.10.400.10">
    <property type="entry name" value="Sulfate adenylyltransferase"/>
    <property type="match status" value="1"/>
</dbReference>
<evidence type="ECO:0000256" key="6">
    <source>
        <dbReference type="ARBA" id="ARBA00022528"/>
    </source>
</evidence>
<reference evidence="19" key="2">
    <citation type="submission" date="2020-05" db="UniProtKB">
        <authorList>
            <consortium name="EnsemblMetazoa"/>
        </authorList>
    </citation>
    <scope>IDENTIFICATION</scope>
    <source>
        <strain evidence="19">LVP_AGWG</strain>
    </source>
</reference>
<evidence type="ECO:0000259" key="16">
    <source>
        <dbReference type="Pfam" id="PF01583"/>
    </source>
</evidence>
<dbReference type="Proteomes" id="UP000008820">
    <property type="component" value="Chromosome 3"/>
</dbReference>
<dbReference type="FunFam" id="3.10.400.10:FF:000002">
    <property type="entry name" value="ATP sulfurylase 2"/>
    <property type="match status" value="1"/>
</dbReference>
<keyword evidence="10" id="KW-0547">Nucleotide-binding</keyword>
<dbReference type="CDD" id="cd00517">
    <property type="entry name" value="ATPS"/>
    <property type="match status" value="1"/>
</dbReference>
<dbReference type="CDD" id="cd02027">
    <property type="entry name" value="APSK"/>
    <property type="match status" value="1"/>
</dbReference>
<evidence type="ECO:0000256" key="4">
    <source>
        <dbReference type="ARBA" id="ARBA00007268"/>
    </source>
</evidence>
<comment type="similarity">
    <text evidence="4">In the N-terminal section; belongs to the APS kinase family.</text>
</comment>
<evidence type="ECO:0000256" key="2">
    <source>
        <dbReference type="ARBA" id="ARBA00005048"/>
    </source>
</evidence>
<dbReference type="SMR" id="A0A6I8TCG6"/>
<dbReference type="EnsemblMetazoa" id="AAEL005605-RC">
    <property type="protein sequence ID" value="AAEL005605-PC"/>
    <property type="gene ID" value="AAEL005605"/>
</dbReference>
<evidence type="ECO:0000256" key="5">
    <source>
        <dbReference type="ARBA" id="ARBA00009290"/>
    </source>
</evidence>
<comment type="similarity">
    <text evidence="5">In the C-terminal section; belongs to the sulfate adenylyltransferase family.</text>
</comment>
<dbReference type="Gene3D" id="3.40.50.300">
    <property type="entry name" value="P-loop containing nucleotide triphosphate hydrolases"/>
    <property type="match status" value="1"/>
</dbReference>
<dbReference type="FunCoup" id="A0A6I8TCG6">
    <property type="interactions" value="782"/>
</dbReference>
<dbReference type="InterPro" id="IPR002891">
    <property type="entry name" value="APS"/>
</dbReference>
<dbReference type="InterPro" id="IPR059117">
    <property type="entry name" value="APS_kinase_dom"/>
</dbReference>
<evidence type="ECO:0000256" key="9">
    <source>
        <dbReference type="ARBA" id="ARBA00022695"/>
    </source>
</evidence>
<evidence type="ECO:0000256" key="14">
    <source>
        <dbReference type="ARBA" id="ARBA00037980"/>
    </source>
</evidence>
<evidence type="ECO:0000256" key="13">
    <source>
        <dbReference type="ARBA" id="ARBA00022946"/>
    </source>
</evidence>
<dbReference type="OrthoDB" id="506431at2759"/>
<name>A0A6I8TCG6_AEDAE</name>
<evidence type="ECO:0000256" key="1">
    <source>
        <dbReference type="ARBA" id="ARBA00004229"/>
    </source>
</evidence>
<evidence type="ECO:0000313" key="19">
    <source>
        <dbReference type="EnsemblMetazoa" id="AAEL005605-PC"/>
    </source>
</evidence>
<comment type="subcellular location">
    <subcellularLocation>
        <location evidence="1">Plastid</location>
        <location evidence="1">Chloroplast</location>
    </subcellularLocation>
</comment>
<dbReference type="Pfam" id="PF01747">
    <property type="entry name" value="ATP-sulfurylase"/>
    <property type="match status" value="1"/>
</dbReference>
<dbReference type="InterPro" id="IPR002650">
    <property type="entry name" value="Sulphate_adenylyltransferase"/>
</dbReference>
<feature type="domain" description="APS kinase" evidence="16">
    <location>
        <begin position="78"/>
        <end position="229"/>
    </location>
</feature>
<protein>
    <submittedName>
        <fullName evidence="19">Uncharacterized protein</fullName>
    </submittedName>
</protein>
<keyword evidence="11" id="KW-0418">Kinase</keyword>
<comment type="catalytic activity">
    <reaction evidence="15">
        <text>sulfate + ATP + H(+) = adenosine 5'-phosphosulfate + diphosphate</text>
        <dbReference type="Rhea" id="RHEA:18133"/>
        <dbReference type="ChEBI" id="CHEBI:15378"/>
        <dbReference type="ChEBI" id="CHEBI:16189"/>
        <dbReference type="ChEBI" id="CHEBI:30616"/>
        <dbReference type="ChEBI" id="CHEBI:33019"/>
        <dbReference type="ChEBI" id="CHEBI:58243"/>
        <dbReference type="EC" id="2.7.7.4"/>
    </reaction>
</comment>
<dbReference type="NCBIfam" id="TIGR00455">
    <property type="entry name" value="apsK"/>
    <property type="match status" value="1"/>
</dbReference>
<keyword evidence="20" id="KW-1185">Reference proteome</keyword>
<evidence type="ECO:0000256" key="10">
    <source>
        <dbReference type="ARBA" id="ARBA00022741"/>
    </source>
</evidence>
<dbReference type="GO" id="GO:0004020">
    <property type="term" value="F:adenylylsulfate kinase activity"/>
    <property type="evidence" value="ECO:0007669"/>
    <property type="project" value="InterPro"/>
</dbReference>
<dbReference type="InterPro" id="IPR024951">
    <property type="entry name" value="Sulfurylase_cat_dom"/>
</dbReference>
<keyword evidence="6" id="KW-0150">Chloroplast</keyword>
<dbReference type="Pfam" id="PF01583">
    <property type="entry name" value="APS_kinase"/>
    <property type="match status" value="1"/>
</dbReference>
<dbReference type="InterPro" id="IPR025980">
    <property type="entry name" value="ATP-Sase_PUA-like_dom"/>
</dbReference>
<dbReference type="InParanoid" id="A0A6I8TCG6"/>
<evidence type="ECO:0000256" key="7">
    <source>
        <dbReference type="ARBA" id="ARBA00022640"/>
    </source>
</evidence>
<dbReference type="GO" id="GO:0050428">
    <property type="term" value="P:3'-phosphoadenosine 5'-phosphosulfate biosynthetic process"/>
    <property type="evidence" value="ECO:0007669"/>
    <property type="project" value="TreeGrafter"/>
</dbReference>
<dbReference type="AlphaFoldDB" id="A0A6I8TCG6"/>
<comment type="pathway">
    <text evidence="2">Sulfur metabolism; hydrogen sulfide biosynthesis; sulfite from sulfate: step 1/3.</text>
</comment>
<dbReference type="InterPro" id="IPR015947">
    <property type="entry name" value="PUA-like_sf"/>
</dbReference>
<dbReference type="PANTHER" id="PTHR11055:SF1">
    <property type="entry name" value="PAPS SYNTHETASE, ISOFORM D"/>
    <property type="match status" value="1"/>
</dbReference>
<dbReference type="GO" id="GO:0005524">
    <property type="term" value="F:ATP binding"/>
    <property type="evidence" value="ECO:0007669"/>
    <property type="project" value="UniProtKB-KW"/>
</dbReference>
<dbReference type="SUPFAM" id="SSF52374">
    <property type="entry name" value="Nucleotidylyl transferase"/>
    <property type="match status" value="1"/>
</dbReference>
<comment type="similarity">
    <text evidence="14">Belongs to the sulfate adenylyltransferase family.</text>
</comment>
<evidence type="ECO:0000256" key="12">
    <source>
        <dbReference type="ARBA" id="ARBA00022840"/>
    </source>
</evidence>